<sequence length="141" mass="14560">MPRRQGTETRRMAGQVLVRLPTGTATALSAAAASVGLSDAAWVRVLLVDALGAEAADAAPVSRRARSHAAPSELVQAIAGLREALGEATGALTKSAVFARLAGSQAETLALLDALALRYRVHALEIDEIKVALLALERGAQ</sequence>
<organism evidence="1 2">
    <name type="scientific">Muricoccus nepalensis</name>
    <dbReference type="NCBI Taxonomy" id="1854500"/>
    <lineage>
        <taxon>Bacteria</taxon>
        <taxon>Pseudomonadati</taxon>
        <taxon>Pseudomonadota</taxon>
        <taxon>Alphaproteobacteria</taxon>
        <taxon>Acetobacterales</taxon>
        <taxon>Roseomonadaceae</taxon>
        <taxon>Muricoccus</taxon>
    </lineage>
</organism>
<evidence type="ECO:0000313" key="2">
    <source>
        <dbReference type="Proteomes" id="UP000317078"/>
    </source>
</evidence>
<accession>A0A502F9B3</accession>
<keyword evidence="2" id="KW-1185">Reference proteome</keyword>
<name>A0A502F9B3_9PROT</name>
<dbReference type="AlphaFoldDB" id="A0A502F9B3"/>
<gene>
    <name evidence="1" type="ORF">EAH89_25555</name>
</gene>
<protein>
    <submittedName>
        <fullName evidence="1">Uncharacterized protein</fullName>
    </submittedName>
</protein>
<reference evidence="1 2" key="1">
    <citation type="journal article" date="2019" name="Environ. Microbiol.">
        <title>Species interactions and distinct microbial communities in high Arctic permafrost affected cryosols are associated with the CH4 and CO2 gas fluxes.</title>
        <authorList>
            <person name="Altshuler I."/>
            <person name="Hamel J."/>
            <person name="Turney S."/>
            <person name="Magnuson E."/>
            <person name="Levesque R."/>
            <person name="Greer C."/>
            <person name="Whyte L.G."/>
        </authorList>
    </citation>
    <scope>NUCLEOTIDE SEQUENCE [LARGE SCALE GENOMIC DNA]</scope>
    <source>
        <strain evidence="1 2">S9.3B</strain>
    </source>
</reference>
<evidence type="ECO:0000313" key="1">
    <source>
        <dbReference type="EMBL" id="TPG45992.1"/>
    </source>
</evidence>
<proteinExistence type="predicted"/>
<dbReference type="EMBL" id="RCZP01000043">
    <property type="protein sequence ID" value="TPG45992.1"/>
    <property type="molecule type" value="Genomic_DNA"/>
</dbReference>
<dbReference type="Proteomes" id="UP000317078">
    <property type="component" value="Unassembled WGS sequence"/>
</dbReference>
<comment type="caution">
    <text evidence="1">The sequence shown here is derived from an EMBL/GenBank/DDBJ whole genome shotgun (WGS) entry which is preliminary data.</text>
</comment>
<dbReference type="RefSeq" id="WP_140886553.1">
    <property type="nucleotide sequence ID" value="NZ_RCZP01000043.1"/>
</dbReference>